<dbReference type="PANTHER" id="PTHR12526:SF636">
    <property type="entry name" value="BLL3647 PROTEIN"/>
    <property type="match status" value="1"/>
</dbReference>
<reference evidence="3 4" key="1">
    <citation type="submission" date="2019-07" db="EMBL/GenBank/DDBJ databases">
        <title>Whole genome shotgun sequence of Cellulomonas composti NBRC 100758.</title>
        <authorList>
            <person name="Hosoyama A."/>
            <person name="Uohara A."/>
            <person name="Ohji S."/>
            <person name="Ichikawa N."/>
        </authorList>
    </citation>
    <scope>NUCLEOTIDE SEQUENCE [LARGE SCALE GENOMIC DNA]</scope>
    <source>
        <strain evidence="3 4">NBRC 100758</strain>
    </source>
</reference>
<dbReference type="Gene3D" id="3.40.50.2000">
    <property type="entry name" value="Glycogen Phosphorylase B"/>
    <property type="match status" value="1"/>
</dbReference>
<dbReference type="SUPFAM" id="SSF53756">
    <property type="entry name" value="UDP-Glycosyltransferase/glycogen phosphorylase"/>
    <property type="match status" value="1"/>
</dbReference>
<dbReference type="Proteomes" id="UP000321720">
    <property type="component" value="Unassembled WGS sequence"/>
</dbReference>
<evidence type="ECO:0000256" key="1">
    <source>
        <dbReference type="ARBA" id="ARBA00022679"/>
    </source>
</evidence>
<keyword evidence="1" id="KW-0808">Transferase</keyword>
<dbReference type="PANTHER" id="PTHR12526">
    <property type="entry name" value="GLYCOSYLTRANSFERASE"/>
    <property type="match status" value="1"/>
</dbReference>
<gene>
    <name evidence="3" type="ORF">CCO02nite_18290</name>
</gene>
<evidence type="ECO:0000313" key="4">
    <source>
        <dbReference type="Proteomes" id="UP000321720"/>
    </source>
</evidence>
<organism evidence="3 4">
    <name type="scientific">Cellulomonas composti</name>
    <dbReference type="NCBI Taxonomy" id="266130"/>
    <lineage>
        <taxon>Bacteria</taxon>
        <taxon>Bacillati</taxon>
        <taxon>Actinomycetota</taxon>
        <taxon>Actinomycetes</taxon>
        <taxon>Micrococcales</taxon>
        <taxon>Cellulomonadaceae</taxon>
        <taxon>Cellulomonas</taxon>
    </lineage>
</organism>
<accession>A0A511JB02</accession>
<dbReference type="Pfam" id="PF00534">
    <property type="entry name" value="Glycos_transf_1"/>
    <property type="match status" value="1"/>
</dbReference>
<evidence type="ECO:0000259" key="2">
    <source>
        <dbReference type="Pfam" id="PF00534"/>
    </source>
</evidence>
<dbReference type="GO" id="GO:0016757">
    <property type="term" value="F:glycosyltransferase activity"/>
    <property type="evidence" value="ECO:0007669"/>
    <property type="project" value="InterPro"/>
</dbReference>
<proteinExistence type="predicted"/>
<name>A0A511JB02_9CELL</name>
<comment type="caution">
    <text evidence="3">The sequence shown here is derived from an EMBL/GenBank/DDBJ whole genome shotgun (WGS) entry which is preliminary data.</text>
</comment>
<keyword evidence="4" id="KW-1185">Reference proteome</keyword>
<evidence type="ECO:0000313" key="3">
    <source>
        <dbReference type="EMBL" id="GEL95171.1"/>
    </source>
</evidence>
<dbReference type="InterPro" id="IPR001296">
    <property type="entry name" value="Glyco_trans_1"/>
</dbReference>
<dbReference type="EMBL" id="BJWG01000007">
    <property type="protein sequence ID" value="GEL95171.1"/>
    <property type="molecule type" value="Genomic_DNA"/>
</dbReference>
<protein>
    <recommendedName>
        <fullName evidence="2">Glycosyl transferase family 1 domain-containing protein</fullName>
    </recommendedName>
</protein>
<feature type="domain" description="Glycosyl transferase family 1" evidence="2">
    <location>
        <begin position="173"/>
        <end position="333"/>
    </location>
</feature>
<sequence>MSVVTSGHDVADARLHREVAALHRRGLTVEVLGLGVASSGPPEATNRTWRRGGGARRAWHAVTLPLHARGQVVVALDPDSAAGARVARRLRRIVGRRSALVADVHEDYDLLLKDRTWASGLRGAIAALWARLGIRAARAADLLVVADEHLMRDEPHRLVVRNLADLTMLPRPGERDPSPRALYIGDLRRSRGLFAMLDAVEAAPGWALDLVGPLAPEDRDAFLARIASPLLADAVHWHGRQPPRESWTHATGAWVGLLLLDATPAFRDAIPSKLYEYLACGLAVVSTGLPRSAEVLASTGAGAVVTDARGAADCLSRWLADPAELDRVRAAARAAGEVYVTGDDLTAFADAVAALLT</sequence>
<dbReference type="AlphaFoldDB" id="A0A511JB02"/>